<accession>A0A0X3XEZ9</accession>
<dbReference type="EMBL" id="PKLL01000001">
    <property type="protein sequence ID" value="RZE30272.1"/>
    <property type="molecule type" value="Genomic_DNA"/>
</dbReference>
<reference evidence="1 2" key="1">
    <citation type="submission" date="2017-12" db="EMBL/GenBank/DDBJ databases">
        <title>Population genomics insights into the ecological differentiation and adaptive evolution in streptomycetes.</title>
        <authorList>
            <person name="Li Y."/>
            <person name="Huang Y."/>
        </authorList>
    </citation>
    <scope>NUCLEOTIDE SEQUENCE [LARGE SCALE GENOMIC DNA]</scope>
    <source>
        <strain evidence="1 2">NBRC 100770</strain>
    </source>
</reference>
<dbReference type="Proteomes" id="UP000292693">
    <property type="component" value="Unassembled WGS sequence"/>
</dbReference>
<dbReference type="RefSeq" id="WP_030305731.1">
    <property type="nucleotide sequence ID" value="NZ_CP014485.1"/>
</dbReference>
<evidence type="ECO:0000313" key="2">
    <source>
        <dbReference type="Proteomes" id="UP000292693"/>
    </source>
</evidence>
<dbReference type="GeneID" id="97265619"/>
<sequence>MTAANDAVRVRRTPTAYGELITLDAGALTVTAAPGLGGRLLSVTLGGSEFLYRNPRLLDDDLTPVPGVRAGPHDGPMADWLNWGGDKTWPAPQGWDGPGQWAGPPDPVLDSGPYTARVEQRDGTAALVLTSGDDPRTGLRLTRRIVLRPRSTAFGLHLTMTNTSAVERRWALWNVTQIAGAPPGSPAGAEGVYLGRARSGRPSTVPLVAGTGRPQVREAAADVLHVPHQDVVGKVGFPDSAGWLAHVGPERTLAQGFTVHEGSYPDEGSRAEVWMECPLAEGLPHLGGLRPRDHVVECEALGPLTTLAPGASAALEVEFGVGPSAGPVRAVTPAGYWAGLLRDGAEGVFVPYTAGRLEAHGPAGTKPLVLGTLEPGRACGVRLPEGQEHYGSWELTAPLPGGGRARVGRITVGESGTRTHFNS</sequence>
<dbReference type="InterPro" id="IPR025488">
    <property type="entry name" value="DUF4380"/>
</dbReference>
<comment type="caution">
    <text evidence="1">The sequence shown here is derived from an EMBL/GenBank/DDBJ whole genome shotgun (WGS) entry which is preliminary data.</text>
</comment>
<dbReference type="AlphaFoldDB" id="A0A140G3Y5"/>
<evidence type="ECO:0000313" key="1">
    <source>
        <dbReference type="EMBL" id="RZE30272.1"/>
    </source>
</evidence>
<proteinExistence type="predicted"/>
<dbReference type="Pfam" id="PF14315">
    <property type="entry name" value="DUF4380"/>
    <property type="match status" value="1"/>
</dbReference>
<name>A0A140G3Y5_9ACTN</name>
<gene>
    <name evidence="1" type="ORF">C0Q92_00085</name>
</gene>
<accession>A0A140G3Y5</accession>
<organism evidence="1 2">
    <name type="scientific">Streptomyces albidoflavus</name>
    <dbReference type="NCBI Taxonomy" id="1886"/>
    <lineage>
        <taxon>Bacteria</taxon>
        <taxon>Bacillati</taxon>
        <taxon>Actinomycetota</taxon>
        <taxon>Actinomycetes</taxon>
        <taxon>Kitasatosporales</taxon>
        <taxon>Streptomycetaceae</taxon>
        <taxon>Streptomyces</taxon>
        <taxon>Streptomyces albidoflavus group</taxon>
    </lineage>
</organism>
<protein>
    <submittedName>
        <fullName evidence="1">DUF4380 domain-containing protein</fullName>
    </submittedName>
</protein>